<dbReference type="Pfam" id="PF03184">
    <property type="entry name" value="DDE_1"/>
    <property type="match status" value="1"/>
</dbReference>
<evidence type="ECO:0000313" key="2">
    <source>
        <dbReference type="EMBL" id="CAG8663981.1"/>
    </source>
</evidence>
<comment type="caution">
    <text evidence="2">The sequence shown here is derived from an EMBL/GenBank/DDBJ whole genome shotgun (WGS) entry which is preliminary data.</text>
</comment>
<organism evidence="2 3">
    <name type="scientific">Paraglomus brasilianum</name>
    <dbReference type="NCBI Taxonomy" id="144538"/>
    <lineage>
        <taxon>Eukaryota</taxon>
        <taxon>Fungi</taxon>
        <taxon>Fungi incertae sedis</taxon>
        <taxon>Mucoromycota</taxon>
        <taxon>Glomeromycotina</taxon>
        <taxon>Glomeromycetes</taxon>
        <taxon>Paraglomerales</taxon>
        <taxon>Paraglomeraceae</taxon>
        <taxon>Paraglomus</taxon>
    </lineage>
</organism>
<dbReference type="InterPro" id="IPR050863">
    <property type="entry name" value="CenT-Element_Derived"/>
</dbReference>
<feature type="non-terminal residue" evidence="2">
    <location>
        <position position="245"/>
    </location>
</feature>
<dbReference type="InterPro" id="IPR036397">
    <property type="entry name" value="RNaseH_sf"/>
</dbReference>
<dbReference type="GO" id="GO:0005634">
    <property type="term" value="C:nucleus"/>
    <property type="evidence" value="ECO:0007669"/>
    <property type="project" value="TreeGrafter"/>
</dbReference>
<keyword evidence="3" id="KW-1185">Reference proteome</keyword>
<evidence type="ECO:0000259" key="1">
    <source>
        <dbReference type="Pfam" id="PF03184"/>
    </source>
</evidence>
<protein>
    <submittedName>
        <fullName evidence="2">8354_t:CDS:1</fullName>
    </submittedName>
</protein>
<dbReference type="Proteomes" id="UP000789739">
    <property type="component" value="Unassembled WGS sequence"/>
</dbReference>
<dbReference type="PANTHER" id="PTHR19303">
    <property type="entry name" value="TRANSPOSON"/>
    <property type="match status" value="1"/>
</dbReference>
<dbReference type="Gene3D" id="3.30.420.10">
    <property type="entry name" value="Ribonuclease H-like superfamily/Ribonuclease H"/>
    <property type="match status" value="1"/>
</dbReference>
<gene>
    <name evidence="2" type="ORF">PBRASI_LOCUS10941</name>
</gene>
<name>A0A9N9E4X4_9GLOM</name>
<accession>A0A9N9E4X4</accession>
<proteinExistence type="predicted"/>
<dbReference type="PANTHER" id="PTHR19303:SF73">
    <property type="entry name" value="PROTEIN PDC2"/>
    <property type="match status" value="1"/>
</dbReference>
<feature type="non-terminal residue" evidence="2">
    <location>
        <position position="1"/>
    </location>
</feature>
<feature type="domain" description="DDE-1" evidence="1">
    <location>
        <begin position="2"/>
        <end position="119"/>
    </location>
</feature>
<dbReference type="AlphaFoldDB" id="A0A9N9E4X4"/>
<evidence type="ECO:0000313" key="3">
    <source>
        <dbReference type="Proteomes" id="UP000789739"/>
    </source>
</evidence>
<reference evidence="2" key="1">
    <citation type="submission" date="2021-06" db="EMBL/GenBank/DDBJ databases">
        <authorList>
            <person name="Kallberg Y."/>
            <person name="Tangrot J."/>
            <person name="Rosling A."/>
        </authorList>
    </citation>
    <scope>NUCLEOTIDE SEQUENCE</scope>
    <source>
        <strain evidence="2">BR232B</strain>
    </source>
</reference>
<dbReference type="OrthoDB" id="2444286at2759"/>
<dbReference type="GO" id="GO:0003677">
    <property type="term" value="F:DNA binding"/>
    <property type="evidence" value="ECO:0007669"/>
    <property type="project" value="TreeGrafter"/>
</dbReference>
<sequence length="245" mass="28368">ESIYVDWLTKFDAQLRRQNRQIILLMDNATSHKKIDSLTNIVLHFLPPRTTSVLQPCDAGIISAFKSHYRRMFIQNRVDAYDASMDNNTESIPFTIKDAIYMVANAWGGVSQQVIVNCWKKTRILPLSNEIEETERTSEEERIDDFVSMERLFNKLPYDNRISVEEYLSCDNNIPAEELITDEEIIEVILEEDDTQVENNTNEEAEIRPTISLHQAVTALKTLTQFLQYSTGPEILPEDIAVFYR</sequence>
<dbReference type="EMBL" id="CAJVPI010003973">
    <property type="protein sequence ID" value="CAG8663981.1"/>
    <property type="molecule type" value="Genomic_DNA"/>
</dbReference>
<dbReference type="InterPro" id="IPR004875">
    <property type="entry name" value="DDE_SF_endonuclease_dom"/>
</dbReference>